<evidence type="ECO:0000313" key="1">
    <source>
        <dbReference type="EMBL" id="KAJ7638272.1"/>
    </source>
</evidence>
<keyword evidence="2" id="KW-1185">Reference proteome</keyword>
<dbReference type="PANTHER" id="PTHR43558">
    <property type="entry name" value="REDUCTASE, PUTATIVE (AFU_ORTHOLOGUE AFUA_3G10540)-RELATED"/>
    <property type="match status" value="1"/>
</dbReference>
<name>A0AAD7C3V5_9AGAR</name>
<dbReference type="AlphaFoldDB" id="A0AAD7C3V5"/>
<evidence type="ECO:0000313" key="2">
    <source>
        <dbReference type="Proteomes" id="UP001221142"/>
    </source>
</evidence>
<proteinExistence type="predicted"/>
<comment type="caution">
    <text evidence="1">The sequence shown here is derived from an EMBL/GenBank/DDBJ whole genome shotgun (WGS) entry which is preliminary data.</text>
</comment>
<gene>
    <name evidence="1" type="ORF">FB45DRAFT_1023077</name>
</gene>
<dbReference type="PANTHER" id="PTHR43558:SF6">
    <property type="entry name" value="REDUCTASE, PUTATIVE (AFU_ORTHOLOGUE AFUA_3G10540)-RELATED"/>
    <property type="match status" value="1"/>
</dbReference>
<dbReference type="EMBL" id="JARKIF010000005">
    <property type="protein sequence ID" value="KAJ7638272.1"/>
    <property type="molecule type" value="Genomic_DNA"/>
</dbReference>
<reference evidence="1" key="1">
    <citation type="submission" date="2023-03" db="EMBL/GenBank/DDBJ databases">
        <title>Massive genome expansion in bonnet fungi (Mycena s.s.) driven by repeated elements and novel gene families across ecological guilds.</title>
        <authorList>
            <consortium name="Lawrence Berkeley National Laboratory"/>
            <person name="Harder C.B."/>
            <person name="Miyauchi S."/>
            <person name="Viragh M."/>
            <person name="Kuo A."/>
            <person name="Thoen E."/>
            <person name="Andreopoulos B."/>
            <person name="Lu D."/>
            <person name="Skrede I."/>
            <person name="Drula E."/>
            <person name="Henrissat B."/>
            <person name="Morin E."/>
            <person name="Kohler A."/>
            <person name="Barry K."/>
            <person name="LaButti K."/>
            <person name="Morin E."/>
            <person name="Salamov A."/>
            <person name="Lipzen A."/>
            <person name="Mereny Z."/>
            <person name="Hegedus B."/>
            <person name="Baldrian P."/>
            <person name="Stursova M."/>
            <person name="Weitz H."/>
            <person name="Taylor A."/>
            <person name="Grigoriev I.V."/>
            <person name="Nagy L.G."/>
            <person name="Martin F."/>
            <person name="Kauserud H."/>
        </authorList>
    </citation>
    <scope>NUCLEOTIDE SEQUENCE</scope>
    <source>
        <strain evidence="1">9284</strain>
    </source>
</reference>
<dbReference type="InterPro" id="IPR053354">
    <property type="entry name" value="MGDG_epimerase"/>
</dbReference>
<sequence length="536" mass="59986">MDYPHSDSTLAPDLRLFVSWVRALQSGSRAYDELTDILSAWMVYETHLRVCYATEPNNPSVANLYAGLLVVFLLDTAFRRIYGRPHDIRRLHLFPLPATRRLQDGTPSIVHSIDQFRNNFRLFTHGVLAHMDWTNVFAAGGSITACLRTRHVSPEDIGAGRWLPGSDVDLFVWGMTALEAQLKITHIYLALNRALPDTLIACVRTKYTVSFYLPYPMRTVQVVLRLYDSPGQVLAGFDIDAVCAGFDGNEVLASPRAIVSWVRQANTIDVTRRSPTYETRLVKYAGREFEIFVPGLRRDDIHPDVWGARLSNLRGLALLLRLESRWANRLAAGRNVDPTDLLFPQDHDDLGPIRDYDVPYLWIPIGPGWPPQRIITLVNRVNADMNTAEKLAIHGVHRHVAFAHQSVLAVLDPEGLCVDCPAAVTPEQVRLHQTFMRGRVTFIQGNAGQQLFHGSFNPTTVGDWTEQAYNGTTLANVPAPDVAFLEEALQLVDEGPVALALDLNGTVPFRAFALGLQAHFLAWLFQLLAIFTAQRA</sequence>
<protein>
    <submittedName>
        <fullName evidence="1">Uncharacterized protein</fullName>
    </submittedName>
</protein>
<dbReference type="Proteomes" id="UP001221142">
    <property type="component" value="Unassembled WGS sequence"/>
</dbReference>
<organism evidence="1 2">
    <name type="scientific">Roridomyces roridus</name>
    <dbReference type="NCBI Taxonomy" id="1738132"/>
    <lineage>
        <taxon>Eukaryota</taxon>
        <taxon>Fungi</taxon>
        <taxon>Dikarya</taxon>
        <taxon>Basidiomycota</taxon>
        <taxon>Agaricomycotina</taxon>
        <taxon>Agaricomycetes</taxon>
        <taxon>Agaricomycetidae</taxon>
        <taxon>Agaricales</taxon>
        <taxon>Marasmiineae</taxon>
        <taxon>Mycenaceae</taxon>
        <taxon>Roridomyces</taxon>
    </lineage>
</organism>
<accession>A0AAD7C3V5</accession>